<protein>
    <recommendedName>
        <fullName evidence="8">Quaternary amine transport ATP-binding protein</fullName>
        <ecNumber evidence="8">7.6.2.9</ecNumber>
    </recommendedName>
</protein>
<organism evidence="11 12">
    <name type="scientific">Paraclostridium bifermentans</name>
    <name type="common">Clostridium bifermentans</name>
    <dbReference type="NCBI Taxonomy" id="1490"/>
    <lineage>
        <taxon>Bacteria</taxon>
        <taxon>Bacillati</taxon>
        <taxon>Bacillota</taxon>
        <taxon>Clostridia</taxon>
        <taxon>Peptostreptococcales</taxon>
        <taxon>Peptostreptococcaceae</taxon>
        <taxon>Paraclostridium</taxon>
    </lineage>
</organism>
<dbReference type="EC" id="7.6.2.9" evidence="8"/>
<reference evidence="11 12" key="1">
    <citation type="submission" date="2018-09" db="EMBL/GenBank/DDBJ databases">
        <title>A clostridial neurotoxin that targets Anopheles mosquitoes.</title>
        <authorList>
            <person name="Contreras E."/>
            <person name="Masuyer G."/>
            <person name="Qureshi N."/>
            <person name="Chawla S."/>
            <person name="Lim H.L."/>
            <person name="Chen J."/>
            <person name="Stenmark P."/>
            <person name="Gill S."/>
        </authorList>
    </citation>
    <scope>NUCLEOTIDE SEQUENCE [LARGE SCALE GENOMIC DNA]</scope>
    <source>
        <strain evidence="11 12">Cbm</strain>
    </source>
</reference>
<dbReference type="PROSITE" id="PS00211">
    <property type="entry name" value="ABC_TRANSPORTER_1"/>
    <property type="match status" value="1"/>
</dbReference>
<evidence type="ECO:0000313" key="11">
    <source>
        <dbReference type="EMBL" id="QEZ68223.1"/>
    </source>
</evidence>
<proteinExistence type="inferred from homology"/>
<dbReference type="InterPro" id="IPR051921">
    <property type="entry name" value="ABC_osmolyte_uptake_ATP-bind"/>
</dbReference>
<dbReference type="InterPro" id="IPR003439">
    <property type="entry name" value="ABC_transporter-like_ATP-bd"/>
</dbReference>
<dbReference type="SMART" id="SM00116">
    <property type="entry name" value="CBS"/>
    <property type="match status" value="2"/>
</dbReference>
<dbReference type="Pfam" id="PF00571">
    <property type="entry name" value="CBS"/>
    <property type="match status" value="2"/>
</dbReference>
<evidence type="ECO:0000313" key="12">
    <source>
        <dbReference type="Proteomes" id="UP000326961"/>
    </source>
</evidence>
<dbReference type="SMART" id="SM00382">
    <property type="entry name" value="AAA"/>
    <property type="match status" value="1"/>
</dbReference>
<dbReference type="InterPro" id="IPR046342">
    <property type="entry name" value="CBS_dom_sf"/>
</dbReference>
<dbReference type="PANTHER" id="PTHR43869:SF1">
    <property type="entry name" value="GLYCINE BETAINE_PROLINE BETAINE TRANSPORT SYSTEM ATP-BINDING PROTEIN PROV"/>
    <property type="match status" value="1"/>
</dbReference>
<sequence length="375" mass="42459">MLKFENIVKKFNGNYVLSDVSFEIEKGNLVAIIGESGCGKTTLLKMINRLIKPSSGKIYIDEKDISKIDPIKLRRNIGYVIQQTGLFPHMTVRENIEIISKIEKVDNAKIEESTYRLMNMVGLDAEKYLDRYPSELSGGQQQRVGVARAFATDPEIILMDEPFSALDPITRVDLQDELVELQSKFKKTIIFVTHDMDEAIRIADMICIMKDGKVVQYDTPENILKNPINSFVSNFIGKNRIWSSPEFIKISDIMIENPIMCGSELPILKCIEKMRRNKVDSLIVNDATTKEFIGVVKAKFIRNIENKSQRIGDIVKNETPTLTANDTILDALNITNKHKISAIPVINENKIVEGLVTKSSLVTTLSQQYLEVEEE</sequence>
<dbReference type="GO" id="GO:0016887">
    <property type="term" value="F:ATP hydrolysis activity"/>
    <property type="evidence" value="ECO:0007669"/>
    <property type="project" value="UniProtKB-UniRule"/>
</dbReference>
<keyword evidence="8" id="KW-0997">Cell inner membrane</keyword>
<dbReference type="Pfam" id="PF00005">
    <property type="entry name" value="ABC_tran"/>
    <property type="match status" value="1"/>
</dbReference>
<dbReference type="GO" id="GO:0005524">
    <property type="term" value="F:ATP binding"/>
    <property type="evidence" value="ECO:0007669"/>
    <property type="project" value="UniProtKB-UniRule"/>
</dbReference>
<dbReference type="InterPro" id="IPR000644">
    <property type="entry name" value="CBS_dom"/>
</dbReference>
<keyword evidence="3 8" id="KW-0547">Nucleotide-binding</keyword>
<keyword evidence="8" id="KW-1003">Cell membrane</keyword>
<dbReference type="GO" id="GO:0031460">
    <property type="term" value="P:glycine betaine transport"/>
    <property type="evidence" value="ECO:0007669"/>
    <property type="project" value="InterPro"/>
</dbReference>
<feature type="domain" description="ABC transporter" evidence="9">
    <location>
        <begin position="2"/>
        <end position="236"/>
    </location>
</feature>
<evidence type="ECO:0000256" key="1">
    <source>
        <dbReference type="ARBA" id="ARBA00005417"/>
    </source>
</evidence>
<comment type="subcellular location">
    <subcellularLocation>
        <location evidence="8">Cell inner membrane</location>
        <topology evidence="8">Peripheral membrane protein</topology>
    </subcellularLocation>
</comment>
<dbReference type="Gene3D" id="3.10.580.10">
    <property type="entry name" value="CBS-domain"/>
    <property type="match status" value="1"/>
</dbReference>
<keyword evidence="2 8" id="KW-0813">Transport</keyword>
<dbReference type="FunFam" id="3.40.50.300:FF:000425">
    <property type="entry name" value="Probable ABC transporter, ATP-binding subunit"/>
    <property type="match status" value="1"/>
</dbReference>
<accession>A0A5P3XE50</accession>
<dbReference type="Gene3D" id="3.40.50.300">
    <property type="entry name" value="P-loop containing nucleotide triphosphate hydrolases"/>
    <property type="match status" value="1"/>
</dbReference>
<dbReference type="InterPro" id="IPR003593">
    <property type="entry name" value="AAA+_ATPase"/>
</dbReference>
<dbReference type="AlphaFoldDB" id="A0A5P3XE50"/>
<dbReference type="SUPFAM" id="SSF54631">
    <property type="entry name" value="CBS-domain pair"/>
    <property type="match status" value="1"/>
</dbReference>
<dbReference type="GO" id="GO:0006865">
    <property type="term" value="P:amino acid transport"/>
    <property type="evidence" value="ECO:0007669"/>
    <property type="project" value="UniProtKB-UniRule"/>
</dbReference>
<evidence type="ECO:0000256" key="5">
    <source>
        <dbReference type="ARBA" id="ARBA00022970"/>
    </source>
</evidence>
<evidence type="ECO:0000259" key="10">
    <source>
        <dbReference type="PROSITE" id="PS51371"/>
    </source>
</evidence>
<keyword evidence="5" id="KW-0029">Amino-acid transport</keyword>
<dbReference type="GO" id="GO:0015418">
    <property type="term" value="F:ABC-type quaternary ammonium compound transporting activity"/>
    <property type="evidence" value="ECO:0007669"/>
    <property type="project" value="UniProtKB-EC"/>
</dbReference>
<dbReference type="InterPro" id="IPR005892">
    <property type="entry name" value="Gly-betaine_transp_ATP-bd"/>
</dbReference>
<evidence type="ECO:0000256" key="2">
    <source>
        <dbReference type="ARBA" id="ARBA00022448"/>
    </source>
</evidence>
<evidence type="ECO:0000256" key="4">
    <source>
        <dbReference type="ARBA" id="ARBA00022840"/>
    </source>
</evidence>
<dbReference type="RefSeq" id="WP_150886055.1">
    <property type="nucleotide sequence ID" value="NZ_CP032452.1"/>
</dbReference>
<feature type="domain" description="CBS" evidence="10">
    <location>
        <begin position="314"/>
        <end position="372"/>
    </location>
</feature>
<dbReference type="EMBL" id="CP032452">
    <property type="protein sequence ID" value="QEZ68223.1"/>
    <property type="molecule type" value="Genomic_DNA"/>
</dbReference>
<comment type="catalytic activity">
    <reaction evidence="8">
        <text>a quaternary ammonium(out) + ATP + H2O = a quaternary ammonium(in) + ADP + phosphate + H(+)</text>
        <dbReference type="Rhea" id="RHEA:11036"/>
        <dbReference type="ChEBI" id="CHEBI:15377"/>
        <dbReference type="ChEBI" id="CHEBI:15378"/>
        <dbReference type="ChEBI" id="CHEBI:30616"/>
        <dbReference type="ChEBI" id="CHEBI:35267"/>
        <dbReference type="ChEBI" id="CHEBI:43474"/>
        <dbReference type="ChEBI" id="CHEBI:456216"/>
    </reaction>
</comment>
<feature type="domain" description="CBS" evidence="10">
    <location>
        <begin position="254"/>
        <end position="311"/>
    </location>
</feature>
<comment type="similarity">
    <text evidence="1 8">Belongs to the ABC transporter superfamily.</text>
</comment>
<dbReference type="NCBIfam" id="TIGR01186">
    <property type="entry name" value="proV"/>
    <property type="match status" value="1"/>
</dbReference>
<dbReference type="InterPro" id="IPR027417">
    <property type="entry name" value="P-loop_NTPase"/>
</dbReference>
<evidence type="ECO:0000256" key="6">
    <source>
        <dbReference type="ARBA" id="ARBA00023122"/>
    </source>
</evidence>
<keyword evidence="6 7" id="KW-0129">CBS domain</keyword>
<comment type="subunit">
    <text evidence="8">The complex is probably composed of two ATP-binding proteins, two transmembrane proteins and a solute-binding protein.</text>
</comment>
<keyword evidence="8" id="KW-0472">Membrane</keyword>
<dbReference type="SUPFAM" id="SSF52540">
    <property type="entry name" value="P-loop containing nucleoside triphosphate hydrolases"/>
    <property type="match status" value="1"/>
</dbReference>
<evidence type="ECO:0000259" key="9">
    <source>
        <dbReference type="PROSITE" id="PS50893"/>
    </source>
</evidence>
<dbReference type="GO" id="GO:0005886">
    <property type="term" value="C:plasma membrane"/>
    <property type="evidence" value="ECO:0007669"/>
    <property type="project" value="UniProtKB-SubCell"/>
</dbReference>
<dbReference type="PROSITE" id="PS51371">
    <property type="entry name" value="CBS"/>
    <property type="match status" value="2"/>
</dbReference>
<dbReference type="PROSITE" id="PS50893">
    <property type="entry name" value="ABC_TRANSPORTER_2"/>
    <property type="match status" value="1"/>
</dbReference>
<keyword evidence="4 8" id="KW-0067">ATP-binding</keyword>
<name>A0A5P3XE50_PARBF</name>
<evidence type="ECO:0000256" key="3">
    <source>
        <dbReference type="ARBA" id="ARBA00022741"/>
    </source>
</evidence>
<gene>
    <name evidence="11" type="ORF">D4A35_04435</name>
</gene>
<evidence type="ECO:0000256" key="7">
    <source>
        <dbReference type="PROSITE-ProRule" id="PRU00703"/>
    </source>
</evidence>
<dbReference type="PANTHER" id="PTHR43869">
    <property type="entry name" value="GLYCINE BETAINE/PROLINE BETAINE TRANSPORT SYSTEM ATP-BINDING PROTEIN PROV"/>
    <property type="match status" value="1"/>
</dbReference>
<dbReference type="InterPro" id="IPR017871">
    <property type="entry name" value="ABC_transporter-like_CS"/>
</dbReference>
<dbReference type="Proteomes" id="UP000326961">
    <property type="component" value="Chromosome"/>
</dbReference>
<evidence type="ECO:0000256" key="8">
    <source>
        <dbReference type="RuleBase" id="RU369116"/>
    </source>
</evidence>